<dbReference type="RefSeq" id="WP_148809885.1">
    <property type="nucleotide sequence ID" value="NZ_CP042243.1"/>
</dbReference>
<accession>A0A5C0SHS0</accession>
<dbReference type="EMBL" id="CP042243">
    <property type="protein sequence ID" value="QEK12748.1"/>
    <property type="molecule type" value="Genomic_DNA"/>
</dbReference>
<protein>
    <submittedName>
        <fullName evidence="2">Uncharacterized protein</fullName>
    </submittedName>
</protein>
<name>A0A5C0SHS0_CRATE</name>
<evidence type="ECO:0000313" key="2">
    <source>
        <dbReference type="EMBL" id="QEK12748.1"/>
    </source>
</evidence>
<dbReference type="AlphaFoldDB" id="A0A5C0SHS0"/>
<evidence type="ECO:0000313" key="3">
    <source>
        <dbReference type="Proteomes" id="UP000324646"/>
    </source>
</evidence>
<organism evidence="2 3">
    <name type="scientific">Crassaminicella thermophila</name>
    <dbReference type="NCBI Taxonomy" id="2599308"/>
    <lineage>
        <taxon>Bacteria</taxon>
        <taxon>Bacillati</taxon>
        <taxon>Bacillota</taxon>
        <taxon>Clostridia</taxon>
        <taxon>Eubacteriales</taxon>
        <taxon>Clostridiaceae</taxon>
        <taxon>Crassaminicella</taxon>
    </lineage>
</organism>
<dbReference type="OrthoDB" id="1963396at2"/>
<gene>
    <name evidence="2" type="ORF">FQB35_10635</name>
</gene>
<evidence type="ECO:0000256" key="1">
    <source>
        <dbReference type="SAM" id="Coils"/>
    </source>
</evidence>
<sequence>MLSEIAENRLIEIIREHTKLAEEFANFPANGGDTVEEAEKIAKRKAEIKKRIEELRVERQKLLGK</sequence>
<proteinExistence type="predicted"/>
<reference evidence="2 3" key="1">
    <citation type="submission" date="2019-07" db="EMBL/GenBank/DDBJ databases">
        <title>Complete genome of Crassaminicella thermophila SY095.</title>
        <authorList>
            <person name="Li X."/>
        </authorList>
    </citation>
    <scope>NUCLEOTIDE SEQUENCE [LARGE SCALE GENOMIC DNA]</scope>
    <source>
        <strain evidence="2 3">SY095</strain>
    </source>
</reference>
<keyword evidence="1" id="KW-0175">Coiled coil</keyword>
<dbReference type="Proteomes" id="UP000324646">
    <property type="component" value="Chromosome"/>
</dbReference>
<feature type="coiled-coil region" evidence="1">
    <location>
        <begin position="35"/>
        <end position="65"/>
    </location>
</feature>
<dbReference type="KEGG" id="crs:FQB35_10635"/>
<keyword evidence="3" id="KW-1185">Reference proteome</keyword>